<dbReference type="Proteomes" id="UP000831701">
    <property type="component" value="Chromosome 23"/>
</dbReference>
<evidence type="ECO:0000313" key="1">
    <source>
        <dbReference type="EMBL" id="KAI3352333.1"/>
    </source>
</evidence>
<keyword evidence="2" id="KW-1185">Reference proteome</keyword>
<accession>A0ACB8VAT6</accession>
<organism evidence="1 2">
    <name type="scientific">Scortum barcoo</name>
    <name type="common">barcoo grunter</name>
    <dbReference type="NCBI Taxonomy" id="214431"/>
    <lineage>
        <taxon>Eukaryota</taxon>
        <taxon>Metazoa</taxon>
        <taxon>Chordata</taxon>
        <taxon>Craniata</taxon>
        <taxon>Vertebrata</taxon>
        <taxon>Euteleostomi</taxon>
        <taxon>Actinopterygii</taxon>
        <taxon>Neopterygii</taxon>
        <taxon>Teleostei</taxon>
        <taxon>Neoteleostei</taxon>
        <taxon>Acanthomorphata</taxon>
        <taxon>Eupercaria</taxon>
        <taxon>Centrarchiformes</taxon>
        <taxon>Terapontoidei</taxon>
        <taxon>Terapontidae</taxon>
        <taxon>Scortum</taxon>
    </lineage>
</organism>
<name>A0ACB8VAT6_9TELE</name>
<proteinExistence type="predicted"/>
<sequence>MTDGFATPQGVKRDAVWPRFPAIQRYQSGAAAEPGKLRAPVSTYIPITKVDDFTDRGCPPVPTLEPSLTSFFGAKPVTLRGGRRPVLPSPKDQLTARLADRSHQCAFQASAAANNIALLCFHMRDLALQPDPLSTEQAAEISRAASASLTLCASVAVCSGRIAAWQTMVHRNLWLNSCSLPEEHKKELLEAPISPDGLFRPHFQEMVKGLKTASQEAEDIRRHVTWGRPSSQRSSGHWRDRWDHTGFRQGQRRPRGGSRGFHLPIPHLRLLRLRCPRASLSSRRAQLAPRRGSKSRRVACSWIQSPMEPPRKQSRRQ</sequence>
<gene>
    <name evidence="1" type="ORF">L3Q82_005309</name>
</gene>
<reference evidence="1" key="1">
    <citation type="submission" date="2022-04" db="EMBL/GenBank/DDBJ databases">
        <title>Jade perch genome.</title>
        <authorList>
            <person name="Chao B."/>
        </authorList>
    </citation>
    <scope>NUCLEOTIDE SEQUENCE</scope>
    <source>
        <strain evidence="1">CB-2022</strain>
    </source>
</reference>
<protein>
    <submittedName>
        <fullName evidence="1">Uncharacterized protein</fullName>
    </submittedName>
</protein>
<comment type="caution">
    <text evidence="1">The sequence shown here is derived from an EMBL/GenBank/DDBJ whole genome shotgun (WGS) entry which is preliminary data.</text>
</comment>
<evidence type="ECO:0000313" key="2">
    <source>
        <dbReference type="Proteomes" id="UP000831701"/>
    </source>
</evidence>
<dbReference type="EMBL" id="CM041553">
    <property type="protein sequence ID" value="KAI3352333.1"/>
    <property type="molecule type" value="Genomic_DNA"/>
</dbReference>